<dbReference type="PROSITE" id="PS50893">
    <property type="entry name" value="ABC_TRANSPORTER_2"/>
    <property type="match status" value="2"/>
</dbReference>
<dbReference type="RefSeq" id="WP_327599135.1">
    <property type="nucleotide sequence ID" value="NZ_JAYXHS010000002.1"/>
</dbReference>
<evidence type="ECO:0000256" key="3">
    <source>
        <dbReference type="ARBA" id="ARBA00022475"/>
    </source>
</evidence>
<evidence type="ECO:0000256" key="5">
    <source>
        <dbReference type="ARBA" id="ARBA00022840"/>
    </source>
</evidence>
<dbReference type="SMART" id="SM00382">
    <property type="entry name" value="AAA"/>
    <property type="match status" value="2"/>
</dbReference>
<dbReference type="Pfam" id="PF08352">
    <property type="entry name" value="oligo_HPY"/>
    <property type="match status" value="2"/>
</dbReference>
<dbReference type="EMBL" id="JAYXHS010000002">
    <property type="protein sequence ID" value="MEC5386160.1"/>
    <property type="molecule type" value="Genomic_DNA"/>
</dbReference>
<gene>
    <name evidence="7" type="ORF">VVD49_10510</name>
</gene>
<dbReference type="Proteomes" id="UP001331561">
    <property type="component" value="Unassembled WGS sequence"/>
</dbReference>
<evidence type="ECO:0000256" key="1">
    <source>
        <dbReference type="ARBA" id="ARBA00005417"/>
    </source>
</evidence>
<comment type="similarity">
    <text evidence="1">Belongs to the ABC transporter superfamily.</text>
</comment>
<accession>A0ABU6K581</accession>
<dbReference type="PANTHER" id="PTHR43776:SF7">
    <property type="entry name" value="D,D-DIPEPTIDE TRANSPORT ATP-BINDING PROTEIN DDPF-RELATED"/>
    <property type="match status" value="1"/>
</dbReference>
<dbReference type="SUPFAM" id="SSF52540">
    <property type="entry name" value="P-loop containing nucleoside triphosphate hydrolases"/>
    <property type="match status" value="2"/>
</dbReference>
<dbReference type="Pfam" id="PF00005">
    <property type="entry name" value="ABC_tran"/>
    <property type="match status" value="2"/>
</dbReference>
<dbReference type="InterPro" id="IPR050319">
    <property type="entry name" value="ABC_transp_ATP-bind"/>
</dbReference>
<dbReference type="NCBIfam" id="NF008453">
    <property type="entry name" value="PRK11308.1"/>
    <property type="match status" value="2"/>
</dbReference>
<reference evidence="7 8" key="1">
    <citation type="submission" date="2024-01" db="EMBL/GenBank/DDBJ databases">
        <title>Uliginosibacterium soil sp. nov.</title>
        <authorList>
            <person name="Lv Y."/>
        </authorList>
    </citation>
    <scope>NUCLEOTIDE SEQUENCE [LARGE SCALE GENOMIC DNA]</scope>
    <source>
        <strain evidence="7 8">H3</strain>
    </source>
</reference>
<keyword evidence="2" id="KW-0813">Transport</keyword>
<dbReference type="Gene3D" id="3.40.50.300">
    <property type="entry name" value="P-loop containing nucleotide triphosphate hydrolases"/>
    <property type="match status" value="2"/>
</dbReference>
<keyword evidence="8" id="KW-1185">Reference proteome</keyword>
<dbReference type="InterPro" id="IPR027417">
    <property type="entry name" value="P-loop_NTPase"/>
</dbReference>
<organism evidence="7 8">
    <name type="scientific">Uliginosibacterium silvisoli</name>
    <dbReference type="NCBI Taxonomy" id="3114758"/>
    <lineage>
        <taxon>Bacteria</taxon>
        <taxon>Pseudomonadati</taxon>
        <taxon>Pseudomonadota</taxon>
        <taxon>Betaproteobacteria</taxon>
        <taxon>Rhodocyclales</taxon>
        <taxon>Zoogloeaceae</taxon>
        <taxon>Uliginosibacterium</taxon>
    </lineage>
</organism>
<sequence>MNAARDAFLKINDLAIDVHNNAGALQIVDKVSLEIAAGETVCLVGESGSGKSITALSVMRLIEFKNGAITRGAIRFDGRDLASLTQREMSELRGDRIGIIFQEPMTAFDPVFTIGEQIAEVIVRHKKIPRAHAMTDVIRLLDRVHIPDAALRVKQYPHELSGGMRQRAMIAMALACDPELLIADEPTTALDVTIQAQILKLLQEIQRETGLSILLITHDLGMAAEIADRVVVMYAGRIVEQASVEDLFGKPAHPYTQGLLASVVGSGEVRAKRLYSIEGSIPILSAPPSGCRFHPRCPHASAQCVSAEPALQVSAIDGKLREVACWHHTTLPALDVLSRTASTADDLTSSPASRAAGMQAARNRFGSIDFSAIARRISDPNGTKPRPPLIDVISLQKHFPIKGGWPGARKAVRAVDGVSFQIKAGETFGLVGESGCGKSTLARVLLQLEKPTQGQVIFDGDDITRLPRKELQEVRRNMQMVFQDPYGSINSRWTVGDIIGEPLAVHEHLSKAEQRSRVEELLQRVGLDPSGYDRYPHQFSGGQRQRIGIARAISLNPKFVLADEAVSALDVSVQAQVINLLQDLKEQLGLTYLFIGHGLNVVRHVSDRIGVMYLGKLVEVGPADEIFTQPAHHYTRALISAIPIADPTRRREFIPIVGEIPSPTNPPSGCRFHTRCPAATQRCRDEQPELAAVNSAHAVACHFPL</sequence>
<keyword evidence="3" id="KW-0472">Membrane</keyword>
<keyword evidence="4" id="KW-0547">Nucleotide-binding</keyword>
<dbReference type="GO" id="GO:0005524">
    <property type="term" value="F:ATP binding"/>
    <property type="evidence" value="ECO:0007669"/>
    <property type="project" value="UniProtKB-KW"/>
</dbReference>
<evidence type="ECO:0000313" key="8">
    <source>
        <dbReference type="Proteomes" id="UP001331561"/>
    </source>
</evidence>
<evidence type="ECO:0000313" key="7">
    <source>
        <dbReference type="EMBL" id="MEC5386160.1"/>
    </source>
</evidence>
<dbReference type="NCBIfam" id="NF007739">
    <property type="entry name" value="PRK10419.1"/>
    <property type="match status" value="2"/>
</dbReference>
<dbReference type="PANTHER" id="PTHR43776">
    <property type="entry name" value="TRANSPORT ATP-BINDING PROTEIN"/>
    <property type="match status" value="1"/>
</dbReference>
<keyword evidence="5 7" id="KW-0067">ATP-binding</keyword>
<proteinExistence type="inferred from homology"/>
<dbReference type="InterPro" id="IPR017871">
    <property type="entry name" value="ABC_transporter-like_CS"/>
</dbReference>
<comment type="caution">
    <text evidence="7">The sequence shown here is derived from an EMBL/GenBank/DDBJ whole genome shotgun (WGS) entry which is preliminary data.</text>
</comment>
<evidence type="ECO:0000256" key="4">
    <source>
        <dbReference type="ARBA" id="ARBA00022741"/>
    </source>
</evidence>
<feature type="domain" description="ABC transporter" evidence="6">
    <location>
        <begin position="390"/>
        <end position="639"/>
    </location>
</feature>
<dbReference type="CDD" id="cd03257">
    <property type="entry name" value="ABC_NikE_OppD_transporters"/>
    <property type="match status" value="2"/>
</dbReference>
<dbReference type="PROSITE" id="PS00211">
    <property type="entry name" value="ABC_TRANSPORTER_1"/>
    <property type="match status" value="2"/>
</dbReference>
<protein>
    <submittedName>
        <fullName evidence="7">ABC transporter ATP-binding protein</fullName>
    </submittedName>
</protein>
<dbReference type="InterPro" id="IPR003593">
    <property type="entry name" value="AAA+_ATPase"/>
</dbReference>
<evidence type="ECO:0000259" key="6">
    <source>
        <dbReference type="PROSITE" id="PS50893"/>
    </source>
</evidence>
<evidence type="ECO:0000256" key="2">
    <source>
        <dbReference type="ARBA" id="ARBA00022448"/>
    </source>
</evidence>
<dbReference type="NCBIfam" id="TIGR01727">
    <property type="entry name" value="oligo_HPY"/>
    <property type="match status" value="2"/>
</dbReference>
<keyword evidence="3" id="KW-1003">Cell membrane</keyword>
<feature type="domain" description="ABC transporter" evidence="6">
    <location>
        <begin position="9"/>
        <end position="260"/>
    </location>
</feature>
<name>A0ABU6K581_9RHOO</name>
<dbReference type="InterPro" id="IPR013563">
    <property type="entry name" value="Oligopep_ABC_C"/>
</dbReference>
<dbReference type="InterPro" id="IPR003439">
    <property type="entry name" value="ABC_transporter-like_ATP-bd"/>
</dbReference>